<accession>A0A5R8Y4A2</accession>
<dbReference type="Gene3D" id="6.10.340.10">
    <property type="match status" value="1"/>
</dbReference>
<dbReference type="SUPFAM" id="SSF58104">
    <property type="entry name" value="Methyl-accepting chemotaxis protein (MCP) signaling domain"/>
    <property type="match status" value="1"/>
</dbReference>
<keyword evidence="1" id="KW-0145">Chemotaxis</keyword>
<dbReference type="GO" id="GO:0004888">
    <property type="term" value="F:transmembrane signaling receptor activity"/>
    <property type="evidence" value="ECO:0007669"/>
    <property type="project" value="TreeGrafter"/>
</dbReference>
<dbReference type="PROSITE" id="PS50111">
    <property type="entry name" value="CHEMOTAXIS_TRANSDUC_2"/>
    <property type="match status" value="1"/>
</dbReference>
<protein>
    <submittedName>
        <fullName evidence="9">Methyl-accepting chemotaxis protein</fullName>
    </submittedName>
</protein>
<feature type="transmembrane region" description="Helical" evidence="6">
    <location>
        <begin position="186"/>
        <end position="207"/>
    </location>
</feature>
<sequence>MTIKFKINGAFLTLIAITILLSLYISYNLSNIEKNVKELSEKDFSGITVLLEADRDSYQSNVALSQLINKQDKENAKDLIKDVDDNLQQVRQRFDKFKARLEKDMPDKKDKFEEFDTFFNLTSQHTSKLKDFINAGNYEEAKEYYFNKYLKDYGSMRDLIDFFTEASYKVVGKNQNATASLISNSFTIFVIIGLLSVLVAIIFALALSKSINNSLTKFNGGLQNFFNFLNRESAFVELLDESSKDEIAKLASIVNKNINKTKTLMENDAALINEVKDVVEKVKAGNLDDTIKLSTENKELEELKTIFNEMLKVISSNISNNLNEIKTALEQFQKLNFTHRITNASGNTVEGLNTLANIINEMLVHNKTNGLTLQTSAKGLSNMVDGLSKSSNEAAASIEETAAALEEITANINHNSETVVKMAQNANELKKSSSEGEQMASNTTKAMDEINEQVSAINEAITVIDQIAFQTNILSLNAAVEAATAGEAGKGFAVVAQEVRNLASRSAEAAKEIKELVENATLKANDGKTIANKMIKGYEGLNKNVTTTLELISNVEHSSKEQQSGINQINNAVNQLDTQTQKNAEVANNAKDIANQTQTIADDIVKDADEKEFVGKDTIVAKELKIDTSFTKTETKRVEPTHKKESYAQQRNKEIKPITTTKTVVANNKDDDEWESF</sequence>
<dbReference type="GO" id="GO:0007165">
    <property type="term" value="P:signal transduction"/>
    <property type="evidence" value="ECO:0007669"/>
    <property type="project" value="UniProtKB-KW"/>
</dbReference>
<feature type="domain" description="HAMP" evidence="8">
    <location>
        <begin position="272"/>
        <end position="319"/>
    </location>
</feature>
<dbReference type="PANTHER" id="PTHR43531">
    <property type="entry name" value="PROTEIN ICFG"/>
    <property type="match status" value="1"/>
</dbReference>
<dbReference type="OrthoDB" id="5349225at2"/>
<dbReference type="Pfam" id="PF00672">
    <property type="entry name" value="HAMP"/>
    <property type="match status" value="1"/>
</dbReference>
<evidence type="ECO:0000256" key="4">
    <source>
        <dbReference type="SAM" id="Coils"/>
    </source>
</evidence>
<evidence type="ECO:0000256" key="2">
    <source>
        <dbReference type="ARBA" id="ARBA00029447"/>
    </source>
</evidence>
<dbReference type="Proteomes" id="UP000308901">
    <property type="component" value="Unassembled WGS sequence"/>
</dbReference>
<dbReference type="GO" id="GO:0005886">
    <property type="term" value="C:plasma membrane"/>
    <property type="evidence" value="ECO:0007669"/>
    <property type="project" value="TreeGrafter"/>
</dbReference>
<comment type="caution">
    <text evidence="9">The sequence shown here is derived from an EMBL/GenBank/DDBJ whole genome shotgun (WGS) entry which is preliminary data.</text>
</comment>
<keyword evidence="6" id="KW-1133">Transmembrane helix</keyword>
<dbReference type="GO" id="GO:0006935">
    <property type="term" value="P:chemotaxis"/>
    <property type="evidence" value="ECO:0007669"/>
    <property type="project" value="UniProtKB-KW"/>
</dbReference>
<comment type="similarity">
    <text evidence="2">Belongs to the methyl-accepting chemotaxis (MCP) protein family.</text>
</comment>
<dbReference type="Gene3D" id="1.10.287.950">
    <property type="entry name" value="Methyl-accepting chemotaxis protein"/>
    <property type="match status" value="1"/>
</dbReference>
<evidence type="ECO:0000259" key="8">
    <source>
        <dbReference type="PROSITE" id="PS50885"/>
    </source>
</evidence>
<feature type="compositionally biased region" description="Basic and acidic residues" evidence="5">
    <location>
        <begin position="633"/>
        <end position="656"/>
    </location>
</feature>
<dbReference type="Pfam" id="PF12729">
    <property type="entry name" value="4HB_MCP_1"/>
    <property type="match status" value="1"/>
</dbReference>
<evidence type="ECO:0000256" key="5">
    <source>
        <dbReference type="SAM" id="MobiDB-lite"/>
    </source>
</evidence>
<dbReference type="InterPro" id="IPR051310">
    <property type="entry name" value="MCP_chemotaxis"/>
</dbReference>
<reference evidence="9 10" key="1">
    <citation type="submission" date="2019-05" db="EMBL/GenBank/DDBJ databases">
        <title>Arcobacter sp. nov., isolated from sea sediment.</title>
        <authorList>
            <person name="Kim W."/>
        </authorList>
    </citation>
    <scope>NUCLEOTIDE SEQUENCE [LARGE SCALE GENOMIC DNA]</scope>
    <source>
        <strain evidence="9 10">CAU 1517</strain>
    </source>
</reference>
<proteinExistence type="inferred from homology"/>
<keyword evidence="10" id="KW-1185">Reference proteome</keyword>
<dbReference type="InterPro" id="IPR003660">
    <property type="entry name" value="HAMP_dom"/>
</dbReference>
<keyword evidence="6" id="KW-0812">Transmembrane</keyword>
<gene>
    <name evidence="9" type="ORF">FDK22_01920</name>
</gene>
<evidence type="ECO:0000259" key="7">
    <source>
        <dbReference type="PROSITE" id="PS50111"/>
    </source>
</evidence>
<feature type="transmembrane region" description="Helical" evidence="6">
    <location>
        <begin position="7"/>
        <end position="27"/>
    </location>
</feature>
<keyword evidence="3" id="KW-0807">Transducer</keyword>
<name>A0A5R8Y4A2_9BACT</name>
<dbReference type="PANTHER" id="PTHR43531:SF11">
    <property type="entry name" value="METHYL-ACCEPTING CHEMOTAXIS PROTEIN 3"/>
    <property type="match status" value="1"/>
</dbReference>
<dbReference type="RefSeq" id="WP_138151200.1">
    <property type="nucleotide sequence ID" value="NZ_VANU01000001.1"/>
</dbReference>
<keyword evidence="4" id="KW-0175">Coiled coil</keyword>
<organism evidence="9 10">
    <name type="scientific">Arcobacter arenosus</name>
    <dbReference type="NCBI Taxonomy" id="2576037"/>
    <lineage>
        <taxon>Bacteria</taxon>
        <taxon>Pseudomonadati</taxon>
        <taxon>Campylobacterota</taxon>
        <taxon>Epsilonproteobacteria</taxon>
        <taxon>Campylobacterales</taxon>
        <taxon>Arcobacteraceae</taxon>
        <taxon>Arcobacter</taxon>
    </lineage>
</organism>
<dbReference type="InterPro" id="IPR004089">
    <property type="entry name" value="MCPsignal_dom"/>
</dbReference>
<dbReference type="InterPro" id="IPR024478">
    <property type="entry name" value="HlyB_4HB_MCP"/>
</dbReference>
<evidence type="ECO:0000313" key="10">
    <source>
        <dbReference type="Proteomes" id="UP000308901"/>
    </source>
</evidence>
<evidence type="ECO:0000256" key="6">
    <source>
        <dbReference type="SAM" id="Phobius"/>
    </source>
</evidence>
<dbReference type="CDD" id="cd11386">
    <property type="entry name" value="MCP_signal"/>
    <property type="match status" value="1"/>
</dbReference>
<feature type="domain" description="Methyl-accepting transducer" evidence="7">
    <location>
        <begin position="369"/>
        <end position="598"/>
    </location>
</feature>
<feature type="coiled-coil region" evidence="4">
    <location>
        <begin position="73"/>
        <end position="100"/>
    </location>
</feature>
<keyword evidence="6" id="KW-0472">Membrane</keyword>
<dbReference type="PROSITE" id="PS50885">
    <property type="entry name" value="HAMP"/>
    <property type="match status" value="1"/>
</dbReference>
<dbReference type="EMBL" id="VANU01000001">
    <property type="protein sequence ID" value="TLP40798.1"/>
    <property type="molecule type" value="Genomic_DNA"/>
</dbReference>
<evidence type="ECO:0000313" key="9">
    <source>
        <dbReference type="EMBL" id="TLP40798.1"/>
    </source>
</evidence>
<evidence type="ECO:0000256" key="1">
    <source>
        <dbReference type="ARBA" id="ARBA00022500"/>
    </source>
</evidence>
<dbReference type="AlphaFoldDB" id="A0A5R8Y4A2"/>
<dbReference type="Pfam" id="PF00015">
    <property type="entry name" value="MCPsignal"/>
    <property type="match status" value="1"/>
</dbReference>
<dbReference type="SMART" id="SM00283">
    <property type="entry name" value="MA"/>
    <property type="match status" value="1"/>
</dbReference>
<evidence type="ECO:0000256" key="3">
    <source>
        <dbReference type="PROSITE-ProRule" id="PRU00284"/>
    </source>
</evidence>
<feature type="region of interest" description="Disordered" evidence="5">
    <location>
        <begin position="632"/>
        <end position="661"/>
    </location>
</feature>